<evidence type="ECO:0000256" key="1">
    <source>
        <dbReference type="SAM" id="MobiDB-lite"/>
    </source>
</evidence>
<gene>
    <name evidence="2" type="ORF">M5K25_023906</name>
</gene>
<feature type="compositionally biased region" description="Low complexity" evidence="1">
    <location>
        <begin position="14"/>
        <end position="31"/>
    </location>
</feature>
<accession>A0ABD0U0K1</accession>
<reference evidence="2 3" key="1">
    <citation type="journal article" date="2024" name="Plant Biotechnol. J.">
        <title>Dendrobium thyrsiflorum genome and its molecular insights into genes involved in important horticultural traits.</title>
        <authorList>
            <person name="Chen B."/>
            <person name="Wang J.Y."/>
            <person name="Zheng P.J."/>
            <person name="Li K.L."/>
            <person name="Liang Y.M."/>
            <person name="Chen X.F."/>
            <person name="Zhang C."/>
            <person name="Zhao X."/>
            <person name="He X."/>
            <person name="Zhang G.Q."/>
            <person name="Liu Z.J."/>
            <person name="Xu Q."/>
        </authorList>
    </citation>
    <scope>NUCLEOTIDE SEQUENCE [LARGE SCALE GENOMIC DNA]</scope>
    <source>
        <strain evidence="2">GZMU011</strain>
    </source>
</reference>
<feature type="compositionally biased region" description="Basic and acidic residues" evidence="1">
    <location>
        <begin position="1"/>
        <end position="13"/>
    </location>
</feature>
<dbReference type="Proteomes" id="UP001552299">
    <property type="component" value="Unassembled WGS sequence"/>
</dbReference>
<feature type="region of interest" description="Disordered" evidence="1">
    <location>
        <begin position="1"/>
        <end position="31"/>
    </location>
</feature>
<proteinExistence type="predicted"/>
<protein>
    <submittedName>
        <fullName evidence="2">Uncharacterized protein</fullName>
    </submittedName>
</protein>
<keyword evidence="3" id="KW-1185">Reference proteome</keyword>
<dbReference type="EMBL" id="JANQDX010000018">
    <property type="protein sequence ID" value="KAL0905482.1"/>
    <property type="molecule type" value="Genomic_DNA"/>
</dbReference>
<sequence length="79" mass="8825">MKKKVEYGEEEKSPSPVTGSFSSSFSEGSNRSGTKLICVVYGEAIHIYIVQTEHRETERKRRMTGAPVSCMCYVLCGRS</sequence>
<comment type="caution">
    <text evidence="2">The sequence shown here is derived from an EMBL/GenBank/DDBJ whole genome shotgun (WGS) entry which is preliminary data.</text>
</comment>
<evidence type="ECO:0000313" key="2">
    <source>
        <dbReference type="EMBL" id="KAL0905482.1"/>
    </source>
</evidence>
<dbReference type="AlphaFoldDB" id="A0ABD0U0K1"/>
<name>A0ABD0U0K1_DENTH</name>
<organism evidence="2 3">
    <name type="scientific">Dendrobium thyrsiflorum</name>
    <name type="common">Pinecone-like raceme dendrobium</name>
    <name type="synonym">Orchid</name>
    <dbReference type="NCBI Taxonomy" id="117978"/>
    <lineage>
        <taxon>Eukaryota</taxon>
        <taxon>Viridiplantae</taxon>
        <taxon>Streptophyta</taxon>
        <taxon>Embryophyta</taxon>
        <taxon>Tracheophyta</taxon>
        <taxon>Spermatophyta</taxon>
        <taxon>Magnoliopsida</taxon>
        <taxon>Liliopsida</taxon>
        <taxon>Asparagales</taxon>
        <taxon>Orchidaceae</taxon>
        <taxon>Epidendroideae</taxon>
        <taxon>Malaxideae</taxon>
        <taxon>Dendrobiinae</taxon>
        <taxon>Dendrobium</taxon>
    </lineage>
</organism>
<evidence type="ECO:0000313" key="3">
    <source>
        <dbReference type="Proteomes" id="UP001552299"/>
    </source>
</evidence>